<name>A0A371CTG5_9APHY</name>
<accession>A0A371CTG5</accession>
<dbReference type="EMBL" id="KZ857462">
    <property type="protein sequence ID" value="RDX43575.1"/>
    <property type="molecule type" value="Genomic_DNA"/>
</dbReference>
<evidence type="ECO:0000313" key="1">
    <source>
        <dbReference type="EMBL" id="RDX43575.1"/>
    </source>
</evidence>
<keyword evidence="2" id="KW-1185">Reference proteome</keyword>
<dbReference type="AlphaFoldDB" id="A0A371CTG5"/>
<protein>
    <submittedName>
        <fullName evidence="1">Uncharacterized protein</fullName>
    </submittedName>
</protein>
<dbReference type="Proteomes" id="UP000256964">
    <property type="component" value="Unassembled WGS sequence"/>
</dbReference>
<dbReference type="OrthoDB" id="2747496at2759"/>
<reference evidence="1 2" key="1">
    <citation type="journal article" date="2018" name="Biotechnol. Biofuels">
        <title>Integrative visual omics of the white-rot fungus Polyporus brumalis exposes the biotechnological potential of its oxidative enzymes for delignifying raw plant biomass.</title>
        <authorList>
            <person name="Miyauchi S."/>
            <person name="Rancon A."/>
            <person name="Drula E."/>
            <person name="Hage H."/>
            <person name="Chaduli D."/>
            <person name="Favel A."/>
            <person name="Grisel S."/>
            <person name="Henrissat B."/>
            <person name="Herpoel-Gimbert I."/>
            <person name="Ruiz-Duenas F.J."/>
            <person name="Chevret D."/>
            <person name="Hainaut M."/>
            <person name="Lin J."/>
            <person name="Wang M."/>
            <person name="Pangilinan J."/>
            <person name="Lipzen A."/>
            <person name="Lesage-Meessen L."/>
            <person name="Navarro D."/>
            <person name="Riley R."/>
            <person name="Grigoriev I.V."/>
            <person name="Zhou S."/>
            <person name="Raouche S."/>
            <person name="Rosso M.N."/>
        </authorList>
    </citation>
    <scope>NUCLEOTIDE SEQUENCE [LARGE SCALE GENOMIC DNA]</scope>
    <source>
        <strain evidence="1 2">BRFM 1820</strain>
    </source>
</reference>
<organism evidence="1 2">
    <name type="scientific">Lentinus brumalis</name>
    <dbReference type="NCBI Taxonomy" id="2498619"/>
    <lineage>
        <taxon>Eukaryota</taxon>
        <taxon>Fungi</taxon>
        <taxon>Dikarya</taxon>
        <taxon>Basidiomycota</taxon>
        <taxon>Agaricomycotina</taxon>
        <taxon>Agaricomycetes</taxon>
        <taxon>Polyporales</taxon>
        <taxon>Polyporaceae</taxon>
        <taxon>Lentinus</taxon>
    </lineage>
</organism>
<evidence type="ECO:0000313" key="2">
    <source>
        <dbReference type="Proteomes" id="UP000256964"/>
    </source>
</evidence>
<gene>
    <name evidence="1" type="ORF">OH76DRAFT_1409970</name>
</gene>
<proteinExistence type="predicted"/>
<sequence>MSDFPTQVYALSAAARELRLTLLDNQAKVSWVDAYSHTHLLEEWKALREEYRRMLDESESAATKLATALNAYVSLQEYMDDPTLLDDFIEELEGLDETLSNMNFSQDDDFRSLKSSFEKLSIDINLLLKVHTAPVEDQTSASREASTRSPQVPVWPFKSFAIYAIELMKWWKAMNAIATQYLSRFMWGRGDHVAHASPTRTGPMRAETTSASGNSAGVAGIQAMPAVLQLIDRNLETQSSLSRVALVDIKDKLAHEIRTYLTALRNSRSNATPETQLALRNATRRVTSSTGSWRERANALTEGYAKVPK</sequence>